<feature type="compositionally biased region" description="Basic residues" evidence="1">
    <location>
        <begin position="709"/>
        <end position="719"/>
    </location>
</feature>
<dbReference type="AlphaFoldDB" id="A0A0G4HTM5"/>
<feature type="compositionally biased region" description="Basic and acidic residues" evidence="1">
    <location>
        <begin position="453"/>
        <end position="471"/>
    </location>
</feature>
<proteinExistence type="predicted"/>
<name>A0A0G4HTM5_9ALVE</name>
<feature type="compositionally biased region" description="Polar residues" evidence="1">
    <location>
        <begin position="515"/>
        <end position="525"/>
    </location>
</feature>
<feature type="region of interest" description="Disordered" evidence="1">
    <location>
        <begin position="321"/>
        <end position="398"/>
    </location>
</feature>
<feature type="compositionally biased region" description="Basic residues" evidence="1">
    <location>
        <begin position="478"/>
        <end position="490"/>
    </location>
</feature>
<reference evidence="2" key="1">
    <citation type="submission" date="2014-11" db="EMBL/GenBank/DDBJ databases">
        <authorList>
            <person name="Otto D Thomas"/>
            <person name="Naeem Raeece"/>
        </authorList>
    </citation>
    <scope>NUCLEOTIDE SEQUENCE</scope>
</reference>
<feature type="region of interest" description="Disordered" evidence="1">
    <location>
        <begin position="430"/>
        <end position="719"/>
    </location>
</feature>
<protein>
    <submittedName>
        <fullName evidence="2">Uncharacterized protein</fullName>
    </submittedName>
</protein>
<dbReference type="VEuPathDB" id="CryptoDB:Cvel_8450"/>
<accession>A0A0G4HTM5</accession>
<organism evidence="2">
    <name type="scientific">Chromera velia CCMP2878</name>
    <dbReference type="NCBI Taxonomy" id="1169474"/>
    <lineage>
        <taxon>Eukaryota</taxon>
        <taxon>Sar</taxon>
        <taxon>Alveolata</taxon>
        <taxon>Colpodellida</taxon>
        <taxon>Chromeraceae</taxon>
        <taxon>Chromera</taxon>
    </lineage>
</organism>
<evidence type="ECO:0000313" key="2">
    <source>
        <dbReference type="EMBL" id="CEM47648.1"/>
    </source>
</evidence>
<feature type="compositionally biased region" description="Basic and acidic residues" evidence="1">
    <location>
        <begin position="349"/>
        <end position="359"/>
    </location>
</feature>
<dbReference type="EMBL" id="CDMZ01003802">
    <property type="protein sequence ID" value="CEM47648.1"/>
    <property type="molecule type" value="Genomic_DNA"/>
</dbReference>
<feature type="compositionally biased region" description="Low complexity" evidence="1">
    <location>
        <begin position="374"/>
        <end position="388"/>
    </location>
</feature>
<evidence type="ECO:0000256" key="1">
    <source>
        <dbReference type="SAM" id="MobiDB-lite"/>
    </source>
</evidence>
<feature type="compositionally biased region" description="Basic and acidic residues" evidence="1">
    <location>
        <begin position="563"/>
        <end position="573"/>
    </location>
</feature>
<feature type="compositionally biased region" description="Low complexity" evidence="1">
    <location>
        <begin position="609"/>
        <end position="633"/>
    </location>
</feature>
<gene>
    <name evidence="2" type="ORF">Cvel_8450</name>
</gene>
<feature type="compositionally biased region" description="Basic and acidic residues" evidence="1">
    <location>
        <begin position="590"/>
        <end position="599"/>
    </location>
</feature>
<sequence>MFLDEFPQDLFFEFLGFLSFADTVSLLVSTRLGVQTDDVYRQMCKQVGVEYKQEEAQKPCKPENVRGRSPEGGSHEMGARCFFFSRVSRKFCLHCGRAVQGGGSPVFVFCRRHRGRFVRRGSVDAEVRRSKFALKFLKRYEVPFVSLKAVRKEWKDHGGLFVNRREWEAAVRRFSNAVDSLEETLRGEFTQGLMNVHGHEAFRRHLNPLLEGSTTRTGGWHGRPLFWSFLRSMHPHFRVWRGGKADDDEGEGSRLEAFLEAQRKIEWALRQYRRVVSHPQLADARKEARRFLDTTRHDEQKALVRFATLLCSVLFDFDPPATETPTPEGRAGPSFEISSITPAGRKRREKDGVGGDAGERGSGGMTGKDPTDTSSSPSSSSSLQSSRHSPPPVSLWDQGRRTARVCRLSQSALKQKVARIFSELDQGVPSYLQKGRPRLSVPSSSAPTRGGRGRGEAEKEELEMREVERSPAESVSSRRVKSSVEKKRKKTESSRSADSFSNPKEGCESEDGVRPSTSGTPPQRESQGRKRRKTQTTEGDSDGVVGETRVKPKGEKKTKKKGGKGEGKQEGGKEKKKRRPSGSSEDDDGESPRETDTGRHSSVKPSARVSLSLSSSAPSPVPCSSSGASPCPGLQNYCWREDALRDAEDEDEDEAALRAYMEADALIPEEKTITPPMQPQSRSSTRKEKRAATKAAVSPAVSSDVRAGNKSKKGKIKTS</sequence>